<feature type="domain" description="Doublecortin" evidence="1">
    <location>
        <begin position="1"/>
        <end position="65"/>
    </location>
</feature>
<evidence type="ECO:0000259" key="1">
    <source>
        <dbReference type="PROSITE" id="PS50309"/>
    </source>
</evidence>
<dbReference type="Proteomes" id="UP000031036">
    <property type="component" value="Unassembled WGS sequence"/>
</dbReference>
<dbReference type="OrthoDB" id="5873877at2759"/>
<dbReference type="InterPro" id="IPR036572">
    <property type="entry name" value="Doublecortin_dom_sf"/>
</dbReference>
<organism evidence="2 3">
    <name type="scientific">Toxocara canis</name>
    <name type="common">Canine roundworm</name>
    <dbReference type="NCBI Taxonomy" id="6265"/>
    <lineage>
        <taxon>Eukaryota</taxon>
        <taxon>Metazoa</taxon>
        <taxon>Ecdysozoa</taxon>
        <taxon>Nematoda</taxon>
        <taxon>Chromadorea</taxon>
        <taxon>Rhabditida</taxon>
        <taxon>Spirurina</taxon>
        <taxon>Ascaridomorpha</taxon>
        <taxon>Ascaridoidea</taxon>
        <taxon>Toxocaridae</taxon>
        <taxon>Toxocara</taxon>
    </lineage>
</organism>
<dbReference type="EMBL" id="JPKZ01003287">
    <property type="protein sequence ID" value="KHN72161.1"/>
    <property type="molecule type" value="Genomic_DNA"/>
</dbReference>
<proteinExistence type="predicted"/>
<protein>
    <recommendedName>
        <fullName evidence="1">Doublecortin domain-containing protein</fullName>
    </recommendedName>
</protein>
<gene>
    <name evidence="2" type="ORF">Tcan_09401</name>
</gene>
<evidence type="ECO:0000313" key="3">
    <source>
        <dbReference type="Proteomes" id="UP000031036"/>
    </source>
</evidence>
<evidence type="ECO:0000313" key="2">
    <source>
        <dbReference type="EMBL" id="KHN72161.1"/>
    </source>
</evidence>
<dbReference type="GO" id="GO:0035556">
    <property type="term" value="P:intracellular signal transduction"/>
    <property type="evidence" value="ECO:0007669"/>
    <property type="project" value="InterPro"/>
</dbReference>
<keyword evidence="3" id="KW-1185">Reference proteome</keyword>
<dbReference type="Gene3D" id="3.10.20.230">
    <property type="entry name" value="Doublecortin domain"/>
    <property type="match status" value="1"/>
</dbReference>
<dbReference type="AlphaFoldDB" id="A0A0B2UMC7"/>
<dbReference type="InterPro" id="IPR003533">
    <property type="entry name" value="Doublecortin_dom"/>
</dbReference>
<comment type="caution">
    <text evidence="2">The sequence shown here is derived from an EMBL/GenBank/DDBJ whole genome shotgun (WGS) entry which is preliminary data.</text>
</comment>
<accession>A0A0B2UMC7</accession>
<sequence length="229" mass="25885">MWRVWRIPWLNGLIQEAGEFLGFEKGVAEKLYALDGDLIEDEEEIIDGNTYIVAGNEPFDLSSISVPPSKFQASSSANNAYSVVMEPGAATDWRSEFGEIPPKPHEAINTAFSYADQLEEFDEDTVVGSARSYVEKHREQKNDVKSRPVTLRSEAEELPRLSGVTNATHNLENGFIEKGEKNVRERKRVFLNGRGMESQFMKFQRAQLEKGIKFVLELIARRFGVKPGK</sequence>
<dbReference type="PROSITE" id="PS50309">
    <property type="entry name" value="DC"/>
    <property type="match status" value="1"/>
</dbReference>
<name>A0A0B2UMC7_TOXCA</name>
<dbReference type="SUPFAM" id="SSF89837">
    <property type="entry name" value="Doublecortin (DC)"/>
    <property type="match status" value="1"/>
</dbReference>
<reference evidence="2 3" key="1">
    <citation type="submission" date="2014-11" db="EMBL/GenBank/DDBJ databases">
        <title>Genetic blueprint of the zoonotic pathogen Toxocara canis.</title>
        <authorList>
            <person name="Zhu X.-Q."/>
            <person name="Korhonen P.K."/>
            <person name="Cai H."/>
            <person name="Young N.D."/>
            <person name="Nejsum P."/>
            <person name="von Samson-Himmelstjerna G."/>
            <person name="Boag P.R."/>
            <person name="Tan P."/>
            <person name="Li Q."/>
            <person name="Min J."/>
            <person name="Yang Y."/>
            <person name="Wang X."/>
            <person name="Fang X."/>
            <person name="Hall R.S."/>
            <person name="Hofmann A."/>
            <person name="Sternberg P.W."/>
            <person name="Jex A.R."/>
            <person name="Gasser R.B."/>
        </authorList>
    </citation>
    <scope>NUCLEOTIDE SEQUENCE [LARGE SCALE GENOMIC DNA]</scope>
    <source>
        <strain evidence="2">PN_DK_2014</strain>
    </source>
</reference>